<organism evidence="4 5">
    <name type="scientific">Aliirhizobium smilacinae</name>
    <dbReference type="NCBI Taxonomy" id="1395944"/>
    <lineage>
        <taxon>Bacteria</taxon>
        <taxon>Pseudomonadati</taxon>
        <taxon>Pseudomonadota</taxon>
        <taxon>Alphaproteobacteria</taxon>
        <taxon>Hyphomicrobiales</taxon>
        <taxon>Rhizobiaceae</taxon>
        <taxon>Aliirhizobium</taxon>
    </lineage>
</organism>
<evidence type="ECO:0000259" key="2">
    <source>
        <dbReference type="Pfam" id="PF01548"/>
    </source>
</evidence>
<name>A0A5C4XA41_9HYPH</name>
<evidence type="ECO:0000313" key="4">
    <source>
        <dbReference type="EMBL" id="TNM60355.1"/>
    </source>
</evidence>
<keyword evidence="1" id="KW-0175">Coiled coil</keyword>
<protein>
    <submittedName>
        <fullName evidence="4">IS110 family transposase</fullName>
    </submittedName>
</protein>
<feature type="coiled-coil region" evidence="1">
    <location>
        <begin position="179"/>
        <end position="206"/>
    </location>
</feature>
<feature type="domain" description="Transposase IS110-like N-terminal" evidence="2">
    <location>
        <begin position="7"/>
        <end position="143"/>
    </location>
</feature>
<dbReference type="GO" id="GO:0003677">
    <property type="term" value="F:DNA binding"/>
    <property type="evidence" value="ECO:0007669"/>
    <property type="project" value="InterPro"/>
</dbReference>
<evidence type="ECO:0000256" key="1">
    <source>
        <dbReference type="SAM" id="Coils"/>
    </source>
</evidence>
<keyword evidence="5" id="KW-1185">Reference proteome</keyword>
<evidence type="ECO:0000313" key="5">
    <source>
        <dbReference type="Proteomes" id="UP000311605"/>
    </source>
</evidence>
<dbReference type="Proteomes" id="UP000311605">
    <property type="component" value="Unassembled WGS sequence"/>
</dbReference>
<dbReference type="PANTHER" id="PTHR33055">
    <property type="entry name" value="TRANSPOSASE FOR INSERTION SEQUENCE ELEMENT IS1111A"/>
    <property type="match status" value="1"/>
</dbReference>
<gene>
    <name evidence="4" type="ORF">FHP24_26570</name>
</gene>
<dbReference type="InterPro" id="IPR003346">
    <property type="entry name" value="Transposase_20"/>
</dbReference>
<dbReference type="GO" id="GO:0004803">
    <property type="term" value="F:transposase activity"/>
    <property type="evidence" value="ECO:0007669"/>
    <property type="project" value="InterPro"/>
</dbReference>
<dbReference type="GO" id="GO:0006313">
    <property type="term" value="P:DNA transposition"/>
    <property type="evidence" value="ECO:0007669"/>
    <property type="project" value="InterPro"/>
</dbReference>
<dbReference type="AlphaFoldDB" id="A0A5C4XA41"/>
<dbReference type="Pfam" id="PF02371">
    <property type="entry name" value="Transposase_20"/>
    <property type="match status" value="1"/>
</dbReference>
<dbReference type="RefSeq" id="WP_139679253.1">
    <property type="nucleotide sequence ID" value="NZ_VDMN01000009.1"/>
</dbReference>
<dbReference type="InterPro" id="IPR002525">
    <property type="entry name" value="Transp_IS110-like_N"/>
</dbReference>
<proteinExistence type="predicted"/>
<evidence type="ECO:0000259" key="3">
    <source>
        <dbReference type="Pfam" id="PF02371"/>
    </source>
</evidence>
<dbReference type="PANTHER" id="PTHR33055:SF3">
    <property type="entry name" value="PUTATIVE TRANSPOSASE FOR IS117-RELATED"/>
    <property type="match status" value="1"/>
</dbReference>
<dbReference type="NCBIfam" id="NF033542">
    <property type="entry name" value="transpos_IS110"/>
    <property type="match status" value="1"/>
</dbReference>
<accession>A0A5C4XA41</accession>
<dbReference type="EMBL" id="VDMN01000009">
    <property type="protein sequence ID" value="TNM60355.1"/>
    <property type="molecule type" value="Genomic_DNA"/>
</dbReference>
<dbReference type="OrthoDB" id="5289737at2"/>
<dbReference type="InterPro" id="IPR047650">
    <property type="entry name" value="Transpos_IS110"/>
</dbReference>
<feature type="domain" description="Transposase IS116/IS110/IS902 C-terminal" evidence="3">
    <location>
        <begin position="211"/>
        <end position="290"/>
    </location>
</feature>
<sequence>MKTLIRIGMDTSKNVFQLHGVDQTEGVVLRRQLRRREMIKFFENTPPTLIAIEACGSSHHWGRLLSAFGHEVRLIPPQYVKPYVKRGKNDAADAEALCEAVSRPSMRFVPIKSKEQQAACMLMSVREPMVGMKTQLSNAIRSYAAEFGIIGPSGRQNVSALIRRTLEDDTLPQLARELFNLQAKEYQAVEARLEEVEAKLMKWHRTDDVSRRIATIPGIGPIGSTMLSVKAPPAENFSSGRHFAAWLGLTPKHHSTGGRVRLGGITKAGDPSIRSTLIVGATALLRHVRKGRTKPSRWLAAMLERKPPKLVAVALANRFARIAWRLMISGGVYDRLEGPELSAAV</sequence>
<reference evidence="4 5" key="1">
    <citation type="submission" date="2019-06" db="EMBL/GenBank/DDBJ databases">
        <title>The draft genome of Rhizobium smilacinae PTYR-5.</title>
        <authorList>
            <person name="Liu L."/>
            <person name="Li L."/>
            <person name="Zhang X."/>
        </authorList>
    </citation>
    <scope>NUCLEOTIDE SEQUENCE [LARGE SCALE GENOMIC DNA]</scope>
    <source>
        <strain evidence="4 5">PTYR-5</strain>
    </source>
</reference>
<dbReference type="Pfam" id="PF01548">
    <property type="entry name" value="DEDD_Tnp_IS110"/>
    <property type="match status" value="1"/>
</dbReference>
<comment type="caution">
    <text evidence="4">The sequence shown here is derived from an EMBL/GenBank/DDBJ whole genome shotgun (WGS) entry which is preliminary data.</text>
</comment>